<feature type="region of interest" description="Disordered" evidence="1">
    <location>
        <begin position="479"/>
        <end position="504"/>
    </location>
</feature>
<feature type="domain" description="Probable zinc-ribbon" evidence="2">
    <location>
        <begin position="536"/>
        <end position="577"/>
    </location>
</feature>
<feature type="region of interest" description="Disordered" evidence="1">
    <location>
        <begin position="41"/>
        <end position="116"/>
    </location>
</feature>
<dbReference type="InterPro" id="IPR055126">
    <property type="entry name" value="EDR4-like_N"/>
</dbReference>
<dbReference type="Pfam" id="PF11331">
    <property type="entry name" value="Zn_ribbon_12"/>
    <property type="match status" value="1"/>
</dbReference>
<dbReference type="EMBL" id="JARBHA010000002">
    <property type="protein sequence ID" value="KAJ9706141.1"/>
    <property type="molecule type" value="Genomic_DNA"/>
</dbReference>
<dbReference type="PANTHER" id="PTHR31105:SF42">
    <property type="entry name" value="OS02G0258300 PROTEIN"/>
    <property type="match status" value="1"/>
</dbReference>
<keyword evidence="5" id="KW-1185">Reference proteome</keyword>
<feature type="compositionally biased region" description="Basic and acidic residues" evidence="1">
    <location>
        <begin position="49"/>
        <end position="69"/>
    </location>
</feature>
<dbReference type="PANTHER" id="PTHR31105">
    <property type="entry name" value="EXTRA-LARGE G-PROTEIN-LIKE"/>
    <property type="match status" value="1"/>
</dbReference>
<evidence type="ECO:0000256" key="1">
    <source>
        <dbReference type="SAM" id="MobiDB-lite"/>
    </source>
</evidence>
<evidence type="ECO:0008006" key="6">
    <source>
        <dbReference type="Google" id="ProtNLM"/>
    </source>
</evidence>
<feature type="compositionally biased region" description="Basic and acidic residues" evidence="1">
    <location>
        <begin position="159"/>
        <end position="187"/>
    </location>
</feature>
<dbReference type="InterPro" id="IPR040244">
    <property type="entry name" value="EDR4-like"/>
</dbReference>
<organism evidence="4 5">
    <name type="scientific">Vitis rotundifolia</name>
    <name type="common">Muscadine grape</name>
    <dbReference type="NCBI Taxonomy" id="103349"/>
    <lineage>
        <taxon>Eukaryota</taxon>
        <taxon>Viridiplantae</taxon>
        <taxon>Streptophyta</taxon>
        <taxon>Embryophyta</taxon>
        <taxon>Tracheophyta</taxon>
        <taxon>Spermatophyta</taxon>
        <taxon>Magnoliopsida</taxon>
        <taxon>eudicotyledons</taxon>
        <taxon>Gunneridae</taxon>
        <taxon>Pentapetalae</taxon>
        <taxon>rosids</taxon>
        <taxon>Vitales</taxon>
        <taxon>Vitaceae</taxon>
        <taxon>Viteae</taxon>
        <taxon>Vitis</taxon>
    </lineage>
</organism>
<evidence type="ECO:0000313" key="4">
    <source>
        <dbReference type="EMBL" id="KAJ9706141.1"/>
    </source>
</evidence>
<sequence length="956" mass="106961">MAEGSKVRVVRCPKCENLLPELPDYPVYLCGGCGAVLRAKKKSPSNDALSEKSDDENGRGVSEKLESLSEKGAVSLGSCSETEKESDGVEHGSKKESVLGGKPENLISSSVSRTENREIVNGHDMNMKREAMGLRVDRSSEDREVDYVEKYQRFSKPPIDKWVHGGDEDRNQKMSKLGGEKQVEETASRNGNAAGSLKSSVVADGWGVGREELGAFRRNSREQGRFSTSPYPDEGPSNFHPGSFYGYGQPMKHHDNIGGPNRTENLEQDRVELLRKLDELKDQLSRSCDVEDKPRERVPIDGRMAPLDPYGRHDAYAPECPSRMSRGLMQPFAPDKHVREPPYFSHSHGSVPFMNGHDMDMQSFYPPARHVPDEIPGYEDPFQPQVLRRATTRQPPHQYLQRPYHEYFSGQYMEYNQDPFASYHETFFHQPTCSCVRCCNKNWQVPPQVPPTSFGKRRFPIESKNPNFYHHVNPPTFGSRGYNSRGSNPPLHPRDPQPHTRWPSDIDSDIGGFSQFHPRRVVVAHGNRRLCHPIVGGAPFITCYNCFELLKVPRKLMLMDRNQRKLQCGACSCVNFLEVENKKVIVSVPTQMKRRSPDADDGSCEVLDHYHPSSHAHLNVGGTNSDDFDISGYNFQSIDPEPNLPSKDCILIGEAAKRQVLLSSSPSSTEDEESPDSMIGQRDISSSAELPLKEDVSPPLLASPLQENFDYSSNHAMSRHGKGNKSKRTDEEKVILSKATSRQNSVKDPAVATEMEVCFNEYLNTGLSQESVEVSKEEDRPKNNKGSDSFFAGLIKKSFRDFTRSNHSMDNSKPKVSVNGQPIPERAVKKAEKQAGPVQPGEYWYDFRAGFWGVMGQPCLGIIPPFIEEFNCSMPEDCSSGNTGVFVNGRELHQKDLDLLASRGLPTTRDKSYIIEISGRVLDEDTGEELDSLGKLAPTVEKLKCGFGMKVPRAVV</sequence>
<feature type="region of interest" description="Disordered" evidence="1">
    <location>
        <begin position="661"/>
        <end position="682"/>
    </location>
</feature>
<evidence type="ECO:0000259" key="3">
    <source>
        <dbReference type="Pfam" id="PF22910"/>
    </source>
</evidence>
<evidence type="ECO:0000259" key="2">
    <source>
        <dbReference type="Pfam" id="PF11331"/>
    </source>
</evidence>
<gene>
    <name evidence="4" type="ORF">PVL29_001615</name>
</gene>
<feature type="compositionally biased region" description="Basic and acidic residues" evidence="1">
    <location>
        <begin position="492"/>
        <end position="504"/>
    </location>
</feature>
<dbReference type="Proteomes" id="UP001168098">
    <property type="component" value="Unassembled WGS sequence"/>
</dbReference>
<feature type="region of interest" description="Disordered" evidence="1">
    <location>
        <begin position="159"/>
        <end position="196"/>
    </location>
</feature>
<proteinExistence type="predicted"/>
<dbReference type="AlphaFoldDB" id="A0AA39AEP7"/>
<evidence type="ECO:0000313" key="5">
    <source>
        <dbReference type="Proteomes" id="UP001168098"/>
    </source>
</evidence>
<feature type="domain" description="Enhanced disease resistance 4-like N-terminal" evidence="3">
    <location>
        <begin position="6"/>
        <end position="39"/>
    </location>
</feature>
<name>A0AA39AEP7_VITRO</name>
<dbReference type="Pfam" id="PF22910">
    <property type="entry name" value="EDR4-like_1st"/>
    <property type="match status" value="1"/>
</dbReference>
<protein>
    <recommendedName>
        <fullName evidence="6">Zinc-ribbon domain-containing protein</fullName>
    </recommendedName>
</protein>
<reference evidence="4 5" key="1">
    <citation type="journal article" date="2023" name="BMC Biotechnol.">
        <title>Vitis rotundifolia cv Carlos genome sequencing.</title>
        <authorList>
            <person name="Huff M."/>
            <person name="Hulse-Kemp A."/>
            <person name="Scheffler B."/>
            <person name="Youngblood R."/>
            <person name="Simpson S."/>
            <person name="Babiker E."/>
            <person name="Staton M."/>
        </authorList>
    </citation>
    <scope>NUCLEOTIDE SEQUENCE [LARGE SCALE GENOMIC DNA]</scope>
    <source>
        <tissue evidence="4">Leaf</tissue>
    </source>
</reference>
<comment type="caution">
    <text evidence="4">The sequence shown here is derived from an EMBL/GenBank/DDBJ whole genome shotgun (WGS) entry which is preliminary data.</text>
</comment>
<feature type="compositionally biased region" description="Basic and acidic residues" evidence="1">
    <location>
        <begin position="81"/>
        <end position="97"/>
    </location>
</feature>
<accession>A0AA39AEP7</accession>
<dbReference type="GO" id="GO:1900150">
    <property type="term" value="P:regulation of defense response to fungus"/>
    <property type="evidence" value="ECO:0007669"/>
    <property type="project" value="InterPro"/>
</dbReference>
<dbReference type="InterPro" id="IPR021480">
    <property type="entry name" value="Zinc_ribbon_12"/>
</dbReference>
<feature type="compositionally biased region" description="Basic residues" evidence="1">
    <location>
        <begin position="717"/>
        <end position="726"/>
    </location>
</feature>
<feature type="region of interest" description="Disordered" evidence="1">
    <location>
        <begin position="711"/>
        <end position="733"/>
    </location>
</feature>